<proteinExistence type="predicted"/>
<sequence>MEICLAMRAEIAESYSYLWTTECDDWILLQTPRAIAPVIYNRSDRQVLLIDDDEVYAIVVAKMKNAGIQVFDQIPE</sequence>
<keyword evidence="2" id="KW-1185">Reference proteome</keyword>
<accession>A0A2N8P5I0</accession>
<dbReference type="Proteomes" id="UP000236047">
    <property type="component" value="Unassembled WGS sequence"/>
</dbReference>
<gene>
    <name evidence="1" type="ORF">AOB60_40000</name>
</gene>
<name>A0A2N8P5I0_STRNR</name>
<protein>
    <submittedName>
        <fullName evidence="1">Uncharacterized protein</fullName>
    </submittedName>
</protein>
<comment type="caution">
    <text evidence="1">The sequence shown here is derived from an EMBL/GenBank/DDBJ whole genome shotgun (WGS) entry which is preliminary data.</text>
</comment>
<evidence type="ECO:0000313" key="2">
    <source>
        <dbReference type="Proteomes" id="UP000236047"/>
    </source>
</evidence>
<evidence type="ECO:0000313" key="1">
    <source>
        <dbReference type="EMBL" id="PNE36292.1"/>
    </source>
</evidence>
<organism evidence="1 2">
    <name type="scientific">Streptomyces noursei</name>
    <name type="common">Streptomyces albulus</name>
    <dbReference type="NCBI Taxonomy" id="1971"/>
    <lineage>
        <taxon>Bacteria</taxon>
        <taxon>Bacillati</taxon>
        <taxon>Actinomycetota</taxon>
        <taxon>Actinomycetes</taxon>
        <taxon>Kitasatosporales</taxon>
        <taxon>Streptomycetaceae</taxon>
        <taxon>Streptomyces</taxon>
    </lineage>
</organism>
<dbReference type="EMBL" id="LJSN01000005">
    <property type="protein sequence ID" value="PNE36292.1"/>
    <property type="molecule type" value="Genomic_DNA"/>
</dbReference>
<reference evidence="2" key="1">
    <citation type="submission" date="2015-09" db="EMBL/GenBank/DDBJ databases">
        <authorList>
            <person name="Graham D.E."/>
            <person name="Mahan K.M."/>
            <person name="Klingeman D.M."/>
            <person name="Fida T."/>
            <person name="Giannone R.J."/>
            <person name="Hettich R.L."/>
            <person name="Parry R.J."/>
            <person name="Spain J.C."/>
        </authorList>
    </citation>
    <scope>NUCLEOTIDE SEQUENCE [LARGE SCALE GENOMIC DNA]</scope>
    <source>
        <strain evidence="2">JCM 4701</strain>
    </source>
</reference>
<dbReference type="AlphaFoldDB" id="A0A2N8P5I0"/>